<sequence length="342" mass="38354">MVTTSSRAAATAALNRRSSDSSTPELSESSESASTGGYGMGFMQNASSIYELELFASLGEGPMSFGPVCRGKTIQEELRHCNSAQVEKIIQLKLACETAGLDQKFTDEQIYRVATYKGFSVGKSVRLLKNMDPRFINTTCRQLKDQLETQTLFPLPSLCGVNDIDDFFYMRPSRHCPASTPTSTVIANLVYVMDCLYERRRNYQHKIGFIANMNDWTMAHFSVDYCWQFMQVLQGHTAPGNVDLFLIVNPPAWFDTVWKIMKPMLVPSFRKKVHMISEDKLISFLKPGFEASLPNEFACGTASASTLIQDFLSFRKYVEESALDRAGAALDHTTPAWPVHRP</sequence>
<dbReference type="PROSITE" id="PS50191">
    <property type="entry name" value="CRAL_TRIO"/>
    <property type="match status" value="1"/>
</dbReference>
<dbReference type="Pfam" id="PF00650">
    <property type="entry name" value="CRAL_TRIO"/>
    <property type="match status" value="1"/>
</dbReference>
<evidence type="ECO:0000256" key="1">
    <source>
        <dbReference type="SAM" id="MobiDB-lite"/>
    </source>
</evidence>
<dbReference type="PANTHER" id="PTHR45824">
    <property type="entry name" value="GH16843P"/>
    <property type="match status" value="1"/>
</dbReference>
<gene>
    <name evidence="3" type="ORF">ACOF00016_LOCUS9835</name>
</gene>
<feature type="domain" description="CRAL-TRIO" evidence="2">
    <location>
        <begin position="140"/>
        <end position="297"/>
    </location>
</feature>
<dbReference type="EMBL" id="HBIM01011955">
    <property type="protein sequence ID" value="CAE0412573.1"/>
    <property type="molecule type" value="Transcribed_RNA"/>
</dbReference>
<organism evidence="3">
    <name type="scientific">Amphora coffeiformis</name>
    <dbReference type="NCBI Taxonomy" id="265554"/>
    <lineage>
        <taxon>Eukaryota</taxon>
        <taxon>Sar</taxon>
        <taxon>Stramenopiles</taxon>
        <taxon>Ochrophyta</taxon>
        <taxon>Bacillariophyta</taxon>
        <taxon>Bacillariophyceae</taxon>
        <taxon>Bacillariophycidae</taxon>
        <taxon>Thalassiophysales</taxon>
        <taxon>Catenulaceae</taxon>
        <taxon>Amphora</taxon>
    </lineage>
</organism>
<dbReference type="SUPFAM" id="SSF52087">
    <property type="entry name" value="CRAL/TRIO domain"/>
    <property type="match status" value="1"/>
</dbReference>
<evidence type="ECO:0000313" key="3">
    <source>
        <dbReference type="EMBL" id="CAE0412573.1"/>
    </source>
</evidence>
<name>A0A7S3P936_9STRA</name>
<dbReference type="AlphaFoldDB" id="A0A7S3P936"/>
<accession>A0A7S3P936</accession>
<reference evidence="3" key="1">
    <citation type="submission" date="2021-01" db="EMBL/GenBank/DDBJ databases">
        <authorList>
            <person name="Corre E."/>
            <person name="Pelletier E."/>
            <person name="Niang G."/>
            <person name="Scheremetjew M."/>
            <person name="Finn R."/>
            <person name="Kale V."/>
            <person name="Holt S."/>
            <person name="Cochrane G."/>
            <person name="Meng A."/>
            <person name="Brown T."/>
            <person name="Cohen L."/>
        </authorList>
    </citation>
    <scope>NUCLEOTIDE SEQUENCE</scope>
    <source>
        <strain evidence="3">CCMP127</strain>
    </source>
</reference>
<dbReference type="CDD" id="cd00170">
    <property type="entry name" value="SEC14"/>
    <property type="match status" value="1"/>
</dbReference>
<dbReference type="GO" id="GO:0008526">
    <property type="term" value="F:phosphatidylinositol transfer activity"/>
    <property type="evidence" value="ECO:0007669"/>
    <property type="project" value="TreeGrafter"/>
</dbReference>
<feature type="region of interest" description="Disordered" evidence="1">
    <location>
        <begin position="1"/>
        <end position="37"/>
    </location>
</feature>
<dbReference type="InterPro" id="IPR001251">
    <property type="entry name" value="CRAL-TRIO_dom"/>
</dbReference>
<dbReference type="SMART" id="SM00516">
    <property type="entry name" value="SEC14"/>
    <property type="match status" value="1"/>
</dbReference>
<dbReference type="PANTHER" id="PTHR45824:SF29">
    <property type="entry name" value="GH16843P"/>
    <property type="match status" value="1"/>
</dbReference>
<dbReference type="InterPro" id="IPR052578">
    <property type="entry name" value="PI_Transfer_CRAL-TRIO"/>
</dbReference>
<proteinExistence type="predicted"/>
<dbReference type="InterPro" id="IPR036865">
    <property type="entry name" value="CRAL-TRIO_dom_sf"/>
</dbReference>
<feature type="compositionally biased region" description="Low complexity" evidence="1">
    <location>
        <begin position="1"/>
        <end position="34"/>
    </location>
</feature>
<dbReference type="Gene3D" id="3.40.525.10">
    <property type="entry name" value="CRAL-TRIO lipid binding domain"/>
    <property type="match status" value="1"/>
</dbReference>
<protein>
    <recommendedName>
        <fullName evidence="2">CRAL-TRIO domain-containing protein</fullName>
    </recommendedName>
</protein>
<evidence type="ECO:0000259" key="2">
    <source>
        <dbReference type="PROSITE" id="PS50191"/>
    </source>
</evidence>